<evidence type="ECO:0000313" key="4">
    <source>
        <dbReference type="Proteomes" id="UP001501508"/>
    </source>
</evidence>
<dbReference type="Pfam" id="PF00639">
    <property type="entry name" value="Rotamase"/>
    <property type="match status" value="2"/>
</dbReference>
<name>A0ABP8LRL6_9BACT</name>
<proteinExistence type="predicted"/>
<comment type="caution">
    <text evidence="3">The sequence shown here is derived from an EMBL/GenBank/DDBJ whole genome shotgun (WGS) entry which is preliminary data.</text>
</comment>
<dbReference type="PANTHER" id="PTHR47245">
    <property type="entry name" value="PEPTIDYLPROLYL ISOMERASE"/>
    <property type="match status" value="1"/>
</dbReference>
<protein>
    <recommendedName>
        <fullName evidence="2">PpiC domain-containing protein</fullName>
    </recommendedName>
</protein>
<dbReference type="EMBL" id="BAABEY010000011">
    <property type="protein sequence ID" value="GAA4435012.1"/>
    <property type="molecule type" value="Genomic_DNA"/>
</dbReference>
<evidence type="ECO:0000259" key="2">
    <source>
        <dbReference type="PROSITE" id="PS50198"/>
    </source>
</evidence>
<dbReference type="InterPro" id="IPR036737">
    <property type="entry name" value="OmpA-like_sf"/>
</dbReference>
<dbReference type="InterPro" id="IPR000297">
    <property type="entry name" value="PPIase_PpiC"/>
</dbReference>
<dbReference type="InterPro" id="IPR046357">
    <property type="entry name" value="PPIase_dom_sf"/>
</dbReference>
<organism evidence="3 4">
    <name type="scientific">Ravibacter arvi</name>
    <dbReference type="NCBI Taxonomy" id="2051041"/>
    <lineage>
        <taxon>Bacteria</taxon>
        <taxon>Pseudomonadati</taxon>
        <taxon>Bacteroidota</taxon>
        <taxon>Cytophagia</taxon>
        <taxon>Cytophagales</taxon>
        <taxon>Spirosomataceae</taxon>
        <taxon>Ravibacter</taxon>
    </lineage>
</organism>
<dbReference type="SUPFAM" id="SSF103088">
    <property type="entry name" value="OmpA-like"/>
    <property type="match status" value="1"/>
</dbReference>
<evidence type="ECO:0000256" key="1">
    <source>
        <dbReference type="PROSITE-ProRule" id="PRU00278"/>
    </source>
</evidence>
<keyword evidence="1" id="KW-0697">Rotamase</keyword>
<dbReference type="Proteomes" id="UP001501508">
    <property type="component" value="Unassembled WGS sequence"/>
</dbReference>
<keyword evidence="1" id="KW-0413">Isomerase</keyword>
<sequence>MFNSRFIVIGVIAILLESCKTTPPAVTNSTPVPAEEPVLVQLGDKQYTTRDFAASYEKNKYTTGSDKPLTAEEYLDLFTNMKLKVLAAQQEGNDTTQNFKDEISSYREILSQNFLNDKDLIEKYAMEAYERSKMQVHAAHILVRVPEFAAPADTLKAFETAQKAWSELVNGADFEETVAKYSQDPSAKENHGDLGSFTVFQMVYPFENAAYKTPVGKFSPPVRSVHGYHIIKVLERNDNPGKIQVAHCMISSNQLDSREKQTAAQEKINEAYNRLKAGEAWADVVKSYSDDKKSAQNGGTLPPFGIGTMIRPFEHAAFALSTPGDITQPVKTAYGWHIIRLIKKLPIESYEEAAPAIRQKVTQDSRGKLVEKINQQKVRTKYPVTENLDVLNRVETLTDSTLLRGRWTIPAPVPDEIRQAHLFAVSGKTYTGGDFLEYLRVKQKPLPANSSVPLVVKRYYQDFVNEKAMAHAKEQLEKDQPEFRQLMEEISDGVMLSNMMEKNVWGKSLTDSLGQRRVFEQNKGKYQYPERIRATLAVAKDTAVLNRAKRLLSGYPYSLELKGEDLIFGDKESNLTPELTRRLGKVVTAMSANPQYIVEVSSHRDRGEPKEASELRLSQVVSFLEAHEIPLTRVVEKNHDALRNTSDAAGNRRVSFLYFTTSAADVARMLNRGSEQEEVTIKDGYMTKDDPLLNGFDWKTGEQEHATSGGRKWIMIKTIEKPRLKSFEEARGAVINDYQQILERQWLEKLKGQYPATVNKNELNKVK</sequence>
<dbReference type="Gene3D" id="3.30.1330.60">
    <property type="entry name" value="OmpA-like domain"/>
    <property type="match status" value="1"/>
</dbReference>
<reference evidence="4" key="1">
    <citation type="journal article" date="2019" name="Int. J. Syst. Evol. Microbiol.">
        <title>The Global Catalogue of Microorganisms (GCM) 10K type strain sequencing project: providing services to taxonomists for standard genome sequencing and annotation.</title>
        <authorList>
            <consortium name="The Broad Institute Genomics Platform"/>
            <consortium name="The Broad Institute Genome Sequencing Center for Infectious Disease"/>
            <person name="Wu L."/>
            <person name="Ma J."/>
        </authorList>
    </citation>
    <scope>NUCLEOTIDE SEQUENCE [LARGE SCALE GENOMIC DNA]</scope>
    <source>
        <strain evidence="4">JCM 31920</strain>
    </source>
</reference>
<accession>A0ABP8LRL6</accession>
<evidence type="ECO:0000313" key="3">
    <source>
        <dbReference type="EMBL" id="GAA4435012.1"/>
    </source>
</evidence>
<dbReference type="InterPro" id="IPR050245">
    <property type="entry name" value="PrsA_foldase"/>
</dbReference>
<dbReference type="SUPFAM" id="SSF54534">
    <property type="entry name" value="FKBP-like"/>
    <property type="match status" value="2"/>
</dbReference>
<feature type="domain" description="PpiC" evidence="2">
    <location>
        <begin position="133"/>
        <end position="235"/>
    </location>
</feature>
<keyword evidence="4" id="KW-1185">Reference proteome</keyword>
<feature type="domain" description="PpiC" evidence="2">
    <location>
        <begin position="240"/>
        <end position="343"/>
    </location>
</feature>
<gene>
    <name evidence="3" type="ORF">GCM10023091_10770</name>
</gene>
<dbReference type="Gene3D" id="3.10.50.40">
    <property type="match status" value="2"/>
</dbReference>
<dbReference type="RefSeq" id="WP_345027057.1">
    <property type="nucleotide sequence ID" value="NZ_BAABEY010000011.1"/>
</dbReference>
<dbReference type="PANTHER" id="PTHR47245:SF2">
    <property type="entry name" value="PEPTIDYL-PROLYL CIS-TRANS ISOMERASE HP_0175-RELATED"/>
    <property type="match status" value="1"/>
</dbReference>
<dbReference type="PROSITE" id="PS50198">
    <property type="entry name" value="PPIC_PPIASE_2"/>
    <property type="match status" value="2"/>
</dbReference>